<evidence type="ECO:0000256" key="1">
    <source>
        <dbReference type="SAM" id="MobiDB-lite"/>
    </source>
</evidence>
<sequence>MVAVGVVLMGFAAVYIGAFGSALAALGFGVLIYSFCRVMKSSNHNMTIPGHFLLHSRTGTQYTYEQAIALQRRLDRIRRSSTEERRSGQNPRPILNSLHSLPGTPPPWDMEPPPSYETVMKTTTLPQTAMIMPQPS</sequence>
<gene>
    <name evidence="3" type="ORF">KOW79_020216</name>
</gene>
<organism evidence="3 4">
    <name type="scientific">Hemibagrus wyckioides</name>
    <dbReference type="NCBI Taxonomy" id="337641"/>
    <lineage>
        <taxon>Eukaryota</taxon>
        <taxon>Metazoa</taxon>
        <taxon>Chordata</taxon>
        <taxon>Craniata</taxon>
        <taxon>Vertebrata</taxon>
        <taxon>Euteleostomi</taxon>
        <taxon>Actinopterygii</taxon>
        <taxon>Neopterygii</taxon>
        <taxon>Teleostei</taxon>
        <taxon>Ostariophysi</taxon>
        <taxon>Siluriformes</taxon>
        <taxon>Bagridae</taxon>
        <taxon>Hemibagrus</taxon>
    </lineage>
</organism>
<proteinExistence type="predicted"/>
<keyword evidence="4" id="KW-1185">Reference proteome</keyword>
<evidence type="ECO:0000256" key="2">
    <source>
        <dbReference type="SAM" id="Phobius"/>
    </source>
</evidence>
<protein>
    <submittedName>
        <fullName evidence="3">Uncharacterized protein</fullName>
    </submittedName>
</protein>
<accession>A0A9D3N6R5</accession>
<keyword evidence="2" id="KW-1133">Transmembrane helix</keyword>
<keyword evidence="2" id="KW-0812">Transmembrane</keyword>
<comment type="caution">
    <text evidence="3">The sequence shown here is derived from an EMBL/GenBank/DDBJ whole genome shotgun (WGS) entry which is preliminary data.</text>
</comment>
<feature type="transmembrane region" description="Helical" evidence="2">
    <location>
        <begin position="12"/>
        <end position="36"/>
    </location>
</feature>
<keyword evidence="2" id="KW-0472">Membrane</keyword>
<evidence type="ECO:0000313" key="3">
    <source>
        <dbReference type="EMBL" id="KAG7316675.1"/>
    </source>
</evidence>
<name>A0A9D3N6R5_9TELE</name>
<evidence type="ECO:0000313" key="4">
    <source>
        <dbReference type="Proteomes" id="UP000824219"/>
    </source>
</evidence>
<dbReference type="AlphaFoldDB" id="A0A9D3N6R5"/>
<dbReference type="Proteomes" id="UP000824219">
    <property type="component" value="Linkage Group LG25"/>
</dbReference>
<dbReference type="OrthoDB" id="8850216at2759"/>
<feature type="region of interest" description="Disordered" evidence="1">
    <location>
        <begin position="79"/>
        <end position="112"/>
    </location>
</feature>
<feature type="compositionally biased region" description="Pro residues" evidence="1">
    <location>
        <begin position="103"/>
        <end position="112"/>
    </location>
</feature>
<dbReference type="EMBL" id="JAHKSW010000025">
    <property type="protein sequence ID" value="KAG7316675.1"/>
    <property type="molecule type" value="Genomic_DNA"/>
</dbReference>
<reference evidence="3 4" key="1">
    <citation type="submission" date="2021-06" db="EMBL/GenBank/DDBJ databases">
        <title>Chromosome-level genome assembly of the red-tail catfish (Hemibagrus wyckioides).</title>
        <authorList>
            <person name="Shao F."/>
        </authorList>
    </citation>
    <scope>NUCLEOTIDE SEQUENCE [LARGE SCALE GENOMIC DNA]</scope>
    <source>
        <strain evidence="3">EC202008001</strain>
        <tissue evidence="3">Blood</tissue>
    </source>
</reference>